<sequence length="70" mass="8371">MMRHFAVYPWDLFVGKSSIENKIIGERTSNIQMLKDFDLIEITYLGLFGTIKYANRLDELSEKKFFKKYK</sequence>
<protein>
    <submittedName>
        <fullName evidence="1">Uncharacterized protein</fullName>
    </submittedName>
</protein>
<dbReference type="Proteomes" id="UP001558534">
    <property type="component" value="Unassembled WGS sequence"/>
</dbReference>
<dbReference type="EMBL" id="JBFRHK010000013">
    <property type="protein sequence ID" value="MEX3747092.1"/>
    <property type="molecule type" value="Genomic_DNA"/>
</dbReference>
<dbReference type="RefSeq" id="WP_368637657.1">
    <property type="nucleotide sequence ID" value="NZ_JBFRHK010000013.1"/>
</dbReference>
<organism evidence="1 2">
    <name type="scientific">Lysinibacillus xylanilyticus</name>
    <dbReference type="NCBI Taxonomy" id="582475"/>
    <lineage>
        <taxon>Bacteria</taxon>
        <taxon>Bacillati</taxon>
        <taxon>Bacillota</taxon>
        <taxon>Bacilli</taxon>
        <taxon>Bacillales</taxon>
        <taxon>Bacillaceae</taxon>
        <taxon>Lysinibacillus</taxon>
    </lineage>
</organism>
<gene>
    <name evidence="1" type="ORF">AB1300_18430</name>
</gene>
<proteinExistence type="predicted"/>
<name>A0ABV3W1N6_9BACI</name>
<evidence type="ECO:0000313" key="1">
    <source>
        <dbReference type="EMBL" id="MEX3747092.1"/>
    </source>
</evidence>
<comment type="caution">
    <text evidence="1">The sequence shown here is derived from an EMBL/GenBank/DDBJ whole genome shotgun (WGS) entry which is preliminary data.</text>
</comment>
<evidence type="ECO:0000313" key="2">
    <source>
        <dbReference type="Proteomes" id="UP001558534"/>
    </source>
</evidence>
<keyword evidence="2" id="KW-1185">Reference proteome</keyword>
<accession>A0ABV3W1N6</accession>
<reference evidence="1 2" key="1">
    <citation type="submission" date="2024-07" db="EMBL/GenBank/DDBJ databases">
        <title>Characterization of a bacterium isolated from hydrolysated instant sea cucumber by whole-genome sequencing and metabolomics.</title>
        <authorList>
            <person name="Luo X."/>
            <person name="Zhang Z."/>
            <person name="Zheng Z."/>
            <person name="Zhang W."/>
            <person name="Ming T."/>
            <person name="Jiao L."/>
            <person name="Su X."/>
            <person name="Kong F."/>
            <person name="Xu J."/>
        </authorList>
    </citation>
    <scope>NUCLEOTIDE SEQUENCE [LARGE SCALE GENOMIC DNA]</scope>
    <source>
        <strain evidence="1 2">XL-2024</strain>
    </source>
</reference>